<comment type="similarity">
    <text evidence="1 4">Belongs to the glycosyl hydrolase 43 family.</text>
</comment>
<keyword evidence="2 4" id="KW-0378">Hydrolase</keyword>
<dbReference type="InterPro" id="IPR035992">
    <property type="entry name" value="Ricin_B-like_lectins"/>
</dbReference>
<evidence type="ECO:0000256" key="1">
    <source>
        <dbReference type="ARBA" id="ARBA00009865"/>
    </source>
</evidence>
<dbReference type="SUPFAM" id="SSF50370">
    <property type="entry name" value="Ricin B-like lectins"/>
    <property type="match status" value="1"/>
</dbReference>
<dbReference type="PANTHER" id="PTHR22925">
    <property type="entry name" value="GLYCOSYL HYDROLASE 43 FAMILY MEMBER"/>
    <property type="match status" value="1"/>
</dbReference>
<dbReference type="Gene3D" id="2.115.10.20">
    <property type="entry name" value="Glycosyl hydrolase domain, family 43"/>
    <property type="match status" value="1"/>
</dbReference>
<keyword evidence="7" id="KW-1185">Reference proteome</keyword>
<accession>A0ABU1J0Z4</accession>
<dbReference type="EMBL" id="JAVDQH010000007">
    <property type="protein sequence ID" value="MDR6244287.1"/>
    <property type="molecule type" value="Genomic_DNA"/>
</dbReference>
<evidence type="ECO:0000256" key="3">
    <source>
        <dbReference type="ARBA" id="ARBA00023295"/>
    </source>
</evidence>
<evidence type="ECO:0000256" key="2">
    <source>
        <dbReference type="ARBA" id="ARBA00022801"/>
    </source>
</evidence>
<dbReference type="CDD" id="cd18822">
    <property type="entry name" value="GH43_CtGH43-like"/>
    <property type="match status" value="1"/>
</dbReference>
<dbReference type="SMART" id="SM00458">
    <property type="entry name" value="RICIN"/>
    <property type="match status" value="1"/>
</dbReference>
<evidence type="ECO:0000313" key="7">
    <source>
        <dbReference type="Proteomes" id="UP001185028"/>
    </source>
</evidence>
<dbReference type="InterPro" id="IPR023296">
    <property type="entry name" value="Glyco_hydro_beta-prop_sf"/>
</dbReference>
<dbReference type="Pfam" id="PF04616">
    <property type="entry name" value="Glyco_hydro_43"/>
    <property type="match status" value="1"/>
</dbReference>
<dbReference type="Gene3D" id="2.80.10.50">
    <property type="match status" value="1"/>
</dbReference>
<feature type="domain" description="Ricin B lectin" evidence="5">
    <location>
        <begin position="360"/>
        <end position="496"/>
    </location>
</feature>
<organism evidence="6 7">
    <name type="scientific">Paenibacillus hunanensis</name>
    <dbReference type="NCBI Taxonomy" id="539262"/>
    <lineage>
        <taxon>Bacteria</taxon>
        <taxon>Bacillati</taxon>
        <taxon>Bacillota</taxon>
        <taxon>Bacilli</taxon>
        <taxon>Bacillales</taxon>
        <taxon>Paenibacillaceae</taxon>
        <taxon>Paenibacillus</taxon>
    </lineage>
</organism>
<name>A0ABU1J0Z4_9BACL</name>
<comment type="caution">
    <text evidence="6">The sequence shown here is derived from an EMBL/GenBank/DDBJ whole genome shotgun (WGS) entry which is preliminary data.</text>
</comment>
<protein>
    <recommendedName>
        <fullName evidence="5">Ricin B lectin domain-containing protein</fullName>
    </recommendedName>
</protein>
<gene>
    <name evidence="6" type="ORF">JOC58_002180</name>
</gene>
<evidence type="ECO:0000313" key="6">
    <source>
        <dbReference type="EMBL" id="MDR6244287.1"/>
    </source>
</evidence>
<dbReference type="InterPro" id="IPR006710">
    <property type="entry name" value="Glyco_hydro_43"/>
</dbReference>
<proteinExistence type="inferred from homology"/>
<evidence type="ECO:0000259" key="5">
    <source>
        <dbReference type="SMART" id="SM00458"/>
    </source>
</evidence>
<dbReference type="PANTHER" id="PTHR22925:SF3">
    <property type="entry name" value="GLYCOSYL HYDROLASE FAMILY PROTEIN 43"/>
    <property type="match status" value="1"/>
</dbReference>
<sequence>MMNSWLKSSSVKRMLRYCSQGLIALLLLQIISALGLPGQEASAAPVTITNGTQFKDTNGNVIHAHGGGMIKVAGAYYWFGENRNQDGTFKAVSVYRSTDLKNWEFRNDVLTSSSAAELNISNIERPKVIYNSATQKFVLWMHKENGKDYGEARVAVATSSTVDGNYDYKGSFRPLDYDSRDMTVYNDNGTAYLISATRVNADLNIYKLTPDFLGVESLVTTLWSGQYREAPAMFKKDGVYFLVTSGATGWNPNQAKYATATSITGAWSGLSNFADNTTYGSQSAYVVPVEGTQGTSYLYMGDRWAGAWSGPVQDSKYVWLPLSFPSATSLAMNWYDTVTIDAAAGTITGSTNTNSWDVNASYQLISRKSNKLLSVVDNSSANGADLEQRTDGGTTTQQWQIVSAGNGYVKIINRASGKLIGVENGSTTDGATIEQWSDGGWNSQQWQPVSVGGGYYKLKNRETGKLLDISDQSLNDGAKAIQWTDNGGTNQHFQIVKVN</sequence>
<dbReference type="InterPro" id="IPR000772">
    <property type="entry name" value="Ricin_B_lectin"/>
</dbReference>
<dbReference type="SUPFAM" id="SSF75005">
    <property type="entry name" value="Arabinanase/levansucrase/invertase"/>
    <property type="match status" value="1"/>
</dbReference>
<keyword evidence="3 4" id="KW-0326">Glycosidase</keyword>
<evidence type="ECO:0000256" key="4">
    <source>
        <dbReference type="RuleBase" id="RU361187"/>
    </source>
</evidence>
<dbReference type="PROSITE" id="PS50231">
    <property type="entry name" value="RICIN_B_LECTIN"/>
    <property type="match status" value="1"/>
</dbReference>
<dbReference type="Proteomes" id="UP001185028">
    <property type="component" value="Unassembled WGS sequence"/>
</dbReference>
<reference evidence="6 7" key="1">
    <citation type="submission" date="2023-07" db="EMBL/GenBank/DDBJ databases">
        <title>Genomic Encyclopedia of Type Strains, Phase IV (KMG-IV): sequencing the most valuable type-strain genomes for metagenomic binning, comparative biology and taxonomic classification.</title>
        <authorList>
            <person name="Goeker M."/>
        </authorList>
    </citation>
    <scope>NUCLEOTIDE SEQUENCE [LARGE SCALE GENOMIC DNA]</scope>
    <source>
        <strain evidence="6 7">DSM 22170</strain>
    </source>
</reference>
<dbReference type="Pfam" id="PF14200">
    <property type="entry name" value="RicinB_lectin_2"/>
    <property type="match status" value="2"/>
</dbReference>